<sequence>MSQMSRQDPLIENHTVDYVPLAERHGKARDLFTLWFSTNIAPLPIVTGAMVVQVFHLDLLWGLLAIALGHLIGGVVIALASAQGPRMGIPQMVQSRGQFGRYGALLIVFFAALIYIGFFISNIVLAGKSIVGIAPSVPAPLSILIGALAATAIGVIGYNFIHTLNRIGTWVMGGALLAGFIYIFAHDLPADFLSRGSFNLSGWLATVSLGIIWQISFSPYVSDYSRYLPADIGIAKPFWATYLGATLGTILSFSFGAVAVLATPEGTEAMVAVKQSTGWLGPILMVLFLLNIISHNALNLYGAVLSIITSIQTFASQWTPSIKVRVVLSSVVLAGCCVVALGASADFISEFIGLILALLLVLVPWASINLIDFYLIKRGCYDITSIFCADGGIYGRFNLHAIIAYFIGIIVQLPFANTSLYVGPYANLVEGADLSWLVGLVVTVPLYYCLATRGQAEQSRAAQLGCGEGIYPRSAAKQS</sequence>
<dbReference type="InterPro" id="IPR026030">
    <property type="entry name" value="Pur-cyt_permease_Fcy2/21/22"/>
</dbReference>
<comment type="subcellular location">
    <subcellularLocation>
        <location evidence="1">Membrane</location>
        <topology evidence="1">Multi-pass membrane protein</topology>
    </subcellularLocation>
</comment>
<feature type="transmembrane region" description="Helical" evidence="8">
    <location>
        <begin position="326"/>
        <end position="345"/>
    </location>
</feature>
<reference evidence="9 10" key="1">
    <citation type="submission" date="2016-10" db="EMBL/GenBank/DDBJ databases">
        <title>Comparative genome analysis of multiple Pseudomonas spp. focuses on biocontrol and plant growth promoting traits.</title>
        <authorList>
            <person name="Tao X.-Y."/>
            <person name="Taylor C.G."/>
        </authorList>
    </citation>
    <scope>NUCLEOTIDE SEQUENCE [LARGE SCALE GENOMIC DNA]</scope>
    <source>
        <strain evidence="9 10">28B5</strain>
    </source>
</reference>
<organism evidence="9 10">
    <name type="scientific">Pseudomonas fluorescens</name>
    <dbReference type="NCBI Taxonomy" id="294"/>
    <lineage>
        <taxon>Bacteria</taxon>
        <taxon>Pseudomonadati</taxon>
        <taxon>Pseudomonadota</taxon>
        <taxon>Gammaproteobacteria</taxon>
        <taxon>Pseudomonadales</taxon>
        <taxon>Pseudomonadaceae</taxon>
        <taxon>Pseudomonas</taxon>
    </lineage>
</organism>
<evidence type="ECO:0000256" key="2">
    <source>
        <dbReference type="ARBA" id="ARBA00008974"/>
    </source>
</evidence>
<evidence type="ECO:0000256" key="5">
    <source>
        <dbReference type="ARBA" id="ARBA00022989"/>
    </source>
</evidence>
<evidence type="ECO:0000256" key="4">
    <source>
        <dbReference type="ARBA" id="ARBA00022692"/>
    </source>
</evidence>
<feature type="transmembrane region" description="Helical" evidence="8">
    <location>
        <begin position="31"/>
        <end position="55"/>
    </location>
</feature>
<gene>
    <name evidence="9" type="ORF">BK670_05505</name>
</gene>
<dbReference type="GO" id="GO:0005886">
    <property type="term" value="C:plasma membrane"/>
    <property type="evidence" value="ECO:0007669"/>
    <property type="project" value="TreeGrafter"/>
</dbReference>
<keyword evidence="4 8" id="KW-0812">Transmembrane</keyword>
<feature type="transmembrane region" description="Helical" evidence="8">
    <location>
        <begin position="242"/>
        <end position="263"/>
    </location>
</feature>
<evidence type="ECO:0000313" key="10">
    <source>
        <dbReference type="Proteomes" id="UP000285378"/>
    </source>
</evidence>
<name>A0A423MLF3_PSEFL</name>
<dbReference type="PANTHER" id="PTHR31806">
    <property type="entry name" value="PURINE-CYTOSINE PERMEASE FCY2-RELATED"/>
    <property type="match status" value="1"/>
</dbReference>
<feature type="transmembrane region" description="Helical" evidence="8">
    <location>
        <begin position="200"/>
        <end position="221"/>
    </location>
</feature>
<dbReference type="OrthoDB" id="9809167at2"/>
<accession>A0A423MLF3</accession>
<keyword evidence="3 7" id="KW-0813">Transport</keyword>
<feature type="transmembrane region" description="Helical" evidence="8">
    <location>
        <begin position="167"/>
        <end position="185"/>
    </location>
</feature>
<feature type="transmembrane region" description="Helical" evidence="8">
    <location>
        <begin position="61"/>
        <end position="82"/>
    </location>
</feature>
<feature type="transmembrane region" description="Helical" evidence="8">
    <location>
        <begin position="351"/>
        <end position="376"/>
    </location>
</feature>
<feature type="transmembrane region" description="Helical" evidence="8">
    <location>
        <begin position="434"/>
        <end position="450"/>
    </location>
</feature>
<keyword evidence="5 8" id="KW-1133">Transmembrane helix</keyword>
<comment type="similarity">
    <text evidence="2 7">Belongs to the purine-cytosine permease (2.A.39) family.</text>
</comment>
<evidence type="ECO:0000256" key="7">
    <source>
        <dbReference type="PIRNR" id="PIRNR002744"/>
    </source>
</evidence>
<evidence type="ECO:0000256" key="8">
    <source>
        <dbReference type="SAM" id="Phobius"/>
    </source>
</evidence>
<dbReference type="RefSeq" id="WP_123448977.1">
    <property type="nucleotide sequence ID" value="NZ_MOBX01000003.1"/>
</dbReference>
<comment type="caution">
    <text evidence="9">The sequence shown here is derived from an EMBL/GenBank/DDBJ whole genome shotgun (WGS) entry which is preliminary data.</text>
</comment>
<dbReference type="PIRSF" id="PIRSF002744">
    <property type="entry name" value="Pur-cyt_permease"/>
    <property type="match status" value="1"/>
</dbReference>
<dbReference type="AlphaFoldDB" id="A0A423MLF3"/>
<keyword evidence="6 7" id="KW-0472">Membrane</keyword>
<evidence type="ECO:0000256" key="6">
    <source>
        <dbReference type="ARBA" id="ARBA00023136"/>
    </source>
</evidence>
<dbReference type="PANTHER" id="PTHR31806:SF1">
    <property type="entry name" value="PURINE-CYTOSINE PERMEASE FCY2-RELATED"/>
    <property type="match status" value="1"/>
</dbReference>
<dbReference type="GO" id="GO:0022857">
    <property type="term" value="F:transmembrane transporter activity"/>
    <property type="evidence" value="ECO:0007669"/>
    <property type="project" value="InterPro"/>
</dbReference>
<feature type="transmembrane region" description="Helical" evidence="8">
    <location>
        <begin position="397"/>
        <end position="414"/>
    </location>
</feature>
<evidence type="ECO:0000256" key="3">
    <source>
        <dbReference type="ARBA" id="ARBA00022448"/>
    </source>
</evidence>
<proteinExistence type="inferred from homology"/>
<protein>
    <submittedName>
        <fullName evidence="9">Cytosine permease</fullName>
    </submittedName>
</protein>
<feature type="transmembrane region" description="Helical" evidence="8">
    <location>
        <begin position="102"/>
        <end position="125"/>
    </location>
</feature>
<dbReference type="InterPro" id="IPR001248">
    <property type="entry name" value="Pur-cyt_permease"/>
</dbReference>
<evidence type="ECO:0000256" key="1">
    <source>
        <dbReference type="ARBA" id="ARBA00004141"/>
    </source>
</evidence>
<feature type="transmembrane region" description="Helical" evidence="8">
    <location>
        <begin position="137"/>
        <end position="160"/>
    </location>
</feature>
<dbReference type="Gene3D" id="1.10.4160.10">
    <property type="entry name" value="Hydantoin permease"/>
    <property type="match status" value="1"/>
</dbReference>
<dbReference type="Proteomes" id="UP000285378">
    <property type="component" value="Unassembled WGS sequence"/>
</dbReference>
<evidence type="ECO:0000313" key="9">
    <source>
        <dbReference type="EMBL" id="RON85356.1"/>
    </source>
</evidence>
<dbReference type="Pfam" id="PF02133">
    <property type="entry name" value="Transp_cyt_pur"/>
    <property type="match status" value="1"/>
</dbReference>
<dbReference type="EMBL" id="MOBX01000003">
    <property type="protein sequence ID" value="RON85356.1"/>
    <property type="molecule type" value="Genomic_DNA"/>
</dbReference>
<feature type="transmembrane region" description="Helical" evidence="8">
    <location>
        <begin position="283"/>
        <end position="305"/>
    </location>
</feature>